<sequence length="298" mass="33286">MAKKTNIGGQAVIEGVMMRGPSTIALAVRKENGEIFVKSDKNVPLSKKNKFCSLPIIRGTLALLESLMLGTKMLSHSADIVEGNEENIDRKKDFKEKLVLVTTLVISFGISLLLFALLPTVVADVAKNVTSNTIIINLFEGLIKVIIFLAYIYFIGKMDDVKRVFMYHGAEHKTIFCYEAEEPLTVENVRKYTTLHPRCGTNFMLTVIIVGILVFSVFGWPDLKVRILLRIIMLPIIAGISYEFIKWQGGSDSRFARILSTPGLYLQKLTTKEPDDSQIEVAIEALKAAGKEGEDDRW</sequence>
<dbReference type="OrthoDB" id="9784805at2"/>
<keyword evidence="1" id="KW-0472">Membrane</keyword>
<feature type="transmembrane region" description="Helical" evidence="1">
    <location>
        <begin position="227"/>
        <end position="245"/>
    </location>
</feature>
<dbReference type="PANTHER" id="PTHR42867:SF1">
    <property type="entry name" value="MEMBRANE PROTEIN-RELATED"/>
    <property type="match status" value="1"/>
</dbReference>
<reference evidence="2 3" key="1">
    <citation type="submission" date="2015-06" db="EMBL/GenBank/DDBJ databases">
        <title>Draft genome sequence of the purine-degrading Clostridium cylindrosporum HC-1 (DSM 605).</title>
        <authorList>
            <person name="Poehlein A."/>
            <person name="Schiel-Bengelsdorf B."/>
            <person name="Bengelsdorf F."/>
            <person name="Daniel R."/>
            <person name="Duerre P."/>
        </authorList>
    </citation>
    <scope>NUCLEOTIDE SEQUENCE [LARGE SCALE GENOMIC DNA]</scope>
    <source>
        <strain evidence="2 3">DSM 605</strain>
    </source>
</reference>
<feature type="transmembrane region" description="Helical" evidence="1">
    <location>
        <begin position="98"/>
        <end position="122"/>
    </location>
</feature>
<gene>
    <name evidence="2" type="ORF">CLCY_5c00420</name>
</gene>
<dbReference type="Pfam" id="PF07136">
    <property type="entry name" value="DUF1385"/>
    <property type="match status" value="1"/>
</dbReference>
<dbReference type="AlphaFoldDB" id="A0A0J8DF51"/>
<protein>
    <recommendedName>
        <fullName evidence="4">Metal-dependent enzyme</fullName>
    </recommendedName>
</protein>
<evidence type="ECO:0000313" key="3">
    <source>
        <dbReference type="Proteomes" id="UP000036756"/>
    </source>
</evidence>
<evidence type="ECO:0008006" key="4">
    <source>
        <dbReference type="Google" id="ProtNLM"/>
    </source>
</evidence>
<keyword evidence="3" id="KW-1185">Reference proteome</keyword>
<dbReference type="STRING" id="1121307.CLCY_5c00420"/>
<dbReference type="PANTHER" id="PTHR42867">
    <property type="entry name" value="MEMBRANE PROTEIN-RELATED"/>
    <property type="match status" value="1"/>
</dbReference>
<feature type="transmembrane region" description="Helical" evidence="1">
    <location>
        <begin position="134"/>
        <end position="156"/>
    </location>
</feature>
<keyword evidence="1" id="KW-1133">Transmembrane helix</keyword>
<keyword evidence="1" id="KW-0812">Transmembrane</keyword>
<evidence type="ECO:0000313" key="2">
    <source>
        <dbReference type="EMBL" id="KMT22803.1"/>
    </source>
</evidence>
<name>A0A0J8DF51_CLOCY</name>
<dbReference type="RefSeq" id="WP_048569541.1">
    <property type="nucleotide sequence ID" value="NZ_LFVU01000004.1"/>
</dbReference>
<accession>A0A0J8DF51</accession>
<organism evidence="2 3">
    <name type="scientific">Clostridium cylindrosporum DSM 605</name>
    <dbReference type="NCBI Taxonomy" id="1121307"/>
    <lineage>
        <taxon>Bacteria</taxon>
        <taxon>Bacillati</taxon>
        <taxon>Bacillota</taxon>
        <taxon>Clostridia</taxon>
        <taxon>Eubacteriales</taxon>
        <taxon>Clostridiaceae</taxon>
        <taxon>Clostridium</taxon>
    </lineage>
</organism>
<comment type="caution">
    <text evidence="2">The sequence shown here is derived from an EMBL/GenBank/DDBJ whole genome shotgun (WGS) entry which is preliminary data.</text>
</comment>
<feature type="transmembrane region" description="Helical" evidence="1">
    <location>
        <begin position="200"/>
        <end position="221"/>
    </location>
</feature>
<proteinExistence type="predicted"/>
<dbReference type="EMBL" id="LFVU01000004">
    <property type="protein sequence ID" value="KMT22803.1"/>
    <property type="molecule type" value="Genomic_DNA"/>
</dbReference>
<evidence type="ECO:0000256" key="1">
    <source>
        <dbReference type="SAM" id="Phobius"/>
    </source>
</evidence>
<dbReference type="Proteomes" id="UP000036756">
    <property type="component" value="Unassembled WGS sequence"/>
</dbReference>
<dbReference type="InterPro" id="IPR010787">
    <property type="entry name" value="DUF1385"/>
</dbReference>
<dbReference type="PATRIC" id="fig|1121307.3.peg.1974"/>